<evidence type="ECO:0000256" key="7">
    <source>
        <dbReference type="ARBA" id="ARBA00022664"/>
    </source>
</evidence>
<dbReference type="GO" id="GO:0010468">
    <property type="term" value="P:regulation of gene expression"/>
    <property type="evidence" value="ECO:0007669"/>
    <property type="project" value="TreeGrafter"/>
</dbReference>
<dbReference type="PANTHER" id="PTHR11207:SF0">
    <property type="entry name" value="RIBONUCLEASE 3"/>
    <property type="match status" value="1"/>
</dbReference>
<evidence type="ECO:0000256" key="10">
    <source>
        <dbReference type="ARBA" id="ARBA00022723"/>
    </source>
</evidence>
<dbReference type="SUPFAM" id="SSF54768">
    <property type="entry name" value="dsRNA-binding domain-like"/>
    <property type="match status" value="1"/>
</dbReference>
<evidence type="ECO:0000256" key="1">
    <source>
        <dbReference type="ARBA" id="ARBA00000109"/>
    </source>
</evidence>
<dbReference type="GO" id="GO:0008033">
    <property type="term" value="P:tRNA processing"/>
    <property type="evidence" value="ECO:0007669"/>
    <property type="project" value="UniProtKB-KW"/>
</dbReference>
<dbReference type="NCBIfam" id="TIGR02191">
    <property type="entry name" value="RNaseIII"/>
    <property type="match status" value="1"/>
</dbReference>
<evidence type="ECO:0000259" key="17">
    <source>
        <dbReference type="PROSITE" id="PS50142"/>
    </source>
</evidence>
<evidence type="ECO:0000256" key="2">
    <source>
        <dbReference type="ARBA" id="ARBA00004496"/>
    </source>
</evidence>
<keyword evidence="11 15" id="KW-0255">Endonuclease</keyword>
<keyword evidence="15" id="KW-0699">rRNA-binding</keyword>
<feature type="binding site" evidence="15">
    <location>
        <position position="41"/>
    </location>
    <ligand>
        <name>Mg(2+)</name>
        <dbReference type="ChEBI" id="CHEBI:18420"/>
    </ligand>
</feature>
<comment type="function">
    <text evidence="15">Digests double-stranded RNA. Involved in the processing of primary rRNA transcript to yield the immediate precursors to the large and small rRNAs (23S and 16S). Processes some mRNAs, and tRNAs when they are encoded in the rRNA operon. Processes pre-crRNA and tracrRNA of type II CRISPR loci if present in the organism.</text>
</comment>
<dbReference type="Gene3D" id="1.10.1520.10">
    <property type="entry name" value="Ribonuclease III domain"/>
    <property type="match status" value="1"/>
</dbReference>
<dbReference type="GO" id="GO:0006364">
    <property type="term" value="P:rRNA processing"/>
    <property type="evidence" value="ECO:0007669"/>
    <property type="project" value="UniProtKB-UniRule"/>
</dbReference>
<keyword evidence="7 15" id="KW-0507">mRNA processing</keyword>
<evidence type="ECO:0000256" key="5">
    <source>
        <dbReference type="ARBA" id="ARBA00022490"/>
    </source>
</evidence>
<dbReference type="PROSITE" id="PS00517">
    <property type="entry name" value="RNASE_3_1"/>
    <property type="match status" value="1"/>
</dbReference>
<name>A0A2P5T2X8_9GAMM</name>
<evidence type="ECO:0000256" key="3">
    <source>
        <dbReference type="ARBA" id="ARBA00010183"/>
    </source>
</evidence>
<dbReference type="SMART" id="SM00358">
    <property type="entry name" value="DSRM"/>
    <property type="match status" value="1"/>
</dbReference>
<dbReference type="InterPro" id="IPR011907">
    <property type="entry name" value="RNase_III"/>
</dbReference>
<feature type="domain" description="DRBM" evidence="16">
    <location>
        <begin position="155"/>
        <end position="225"/>
    </location>
</feature>
<dbReference type="GO" id="GO:0046872">
    <property type="term" value="F:metal ion binding"/>
    <property type="evidence" value="ECO:0007669"/>
    <property type="project" value="UniProtKB-KW"/>
</dbReference>
<comment type="caution">
    <text evidence="18">The sequence shown here is derived from an EMBL/GenBank/DDBJ whole genome shotgun (WGS) entry which is preliminary data.</text>
</comment>
<comment type="cofactor">
    <cofactor evidence="15">
        <name>Mg(2+)</name>
        <dbReference type="ChEBI" id="CHEBI:18420"/>
    </cofactor>
</comment>
<dbReference type="PANTHER" id="PTHR11207">
    <property type="entry name" value="RIBONUCLEASE III"/>
    <property type="match status" value="1"/>
</dbReference>
<evidence type="ECO:0000256" key="13">
    <source>
        <dbReference type="ARBA" id="ARBA00022842"/>
    </source>
</evidence>
<accession>A0A2P5T2X8</accession>
<dbReference type="Pfam" id="PF00035">
    <property type="entry name" value="dsrm"/>
    <property type="match status" value="1"/>
</dbReference>
<comment type="subunit">
    <text evidence="4 15">Homodimer.</text>
</comment>
<dbReference type="Proteomes" id="UP000295937">
    <property type="component" value="Unassembled WGS sequence"/>
</dbReference>
<gene>
    <name evidence="15" type="primary">rnc</name>
    <name evidence="18" type="ORF">CRV09_01395</name>
</gene>
<dbReference type="GO" id="GO:0042802">
    <property type="term" value="F:identical protein binding"/>
    <property type="evidence" value="ECO:0007669"/>
    <property type="project" value="UniProtKB-ARBA"/>
</dbReference>
<keyword evidence="12 15" id="KW-0378">Hydrolase</keyword>
<dbReference type="EMBL" id="PDKR01000001">
    <property type="protein sequence ID" value="PPI88938.1"/>
    <property type="molecule type" value="Genomic_DNA"/>
</dbReference>
<dbReference type="PROSITE" id="PS50137">
    <property type="entry name" value="DS_RBD"/>
    <property type="match status" value="1"/>
</dbReference>
<feature type="binding site" evidence="15">
    <location>
        <position position="114"/>
    </location>
    <ligand>
        <name>Mg(2+)</name>
        <dbReference type="ChEBI" id="CHEBI:18420"/>
    </ligand>
</feature>
<feature type="domain" description="RNase III" evidence="17">
    <location>
        <begin position="6"/>
        <end position="128"/>
    </location>
</feature>
<evidence type="ECO:0000259" key="16">
    <source>
        <dbReference type="PROSITE" id="PS50137"/>
    </source>
</evidence>
<dbReference type="SMART" id="SM00535">
    <property type="entry name" value="RIBOc"/>
    <property type="match status" value="1"/>
</dbReference>
<dbReference type="FunFam" id="1.10.1520.10:FF:000001">
    <property type="entry name" value="Ribonuclease 3"/>
    <property type="match status" value="1"/>
</dbReference>
<dbReference type="FunFam" id="3.30.160.20:FF:000003">
    <property type="entry name" value="Ribonuclease 3"/>
    <property type="match status" value="1"/>
</dbReference>
<evidence type="ECO:0000313" key="19">
    <source>
        <dbReference type="Proteomes" id="UP000295937"/>
    </source>
</evidence>
<evidence type="ECO:0000256" key="6">
    <source>
        <dbReference type="ARBA" id="ARBA00022552"/>
    </source>
</evidence>
<feature type="active site" evidence="15">
    <location>
        <position position="117"/>
    </location>
</feature>
<dbReference type="GO" id="GO:0003725">
    <property type="term" value="F:double-stranded RNA binding"/>
    <property type="evidence" value="ECO:0007669"/>
    <property type="project" value="TreeGrafter"/>
</dbReference>
<reference evidence="18 19" key="1">
    <citation type="journal article" date="2018" name="Genome Biol. Evol.">
        <title>Cladogenesis and Genomic Streamlining in Extracellular Endosymbionts of Tropical Stink Bugs.</title>
        <authorList>
            <person name="Otero-Bravo A."/>
            <person name="Goffredi S."/>
            <person name="Sabree Z.L."/>
        </authorList>
    </citation>
    <scope>NUCLEOTIDE SEQUENCE [LARGE SCALE GENOMIC DNA]</scope>
    <source>
        <strain evidence="18 19">SoEO</strain>
    </source>
</reference>
<evidence type="ECO:0000256" key="9">
    <source>
        <dbReference type="ARBA" id="ARBA00022722"/>
    </source>
</evidence>
<dbReference type="OrthoDB" id="9805026at2"/>
<feature type="binding site" evidence="15">
    <location>
        <position position="117"/>
    </location>
    <ligand>
        <name>Mg(2+)</name>
        <dbReference type="ChEBI" id="CHEBI:18420"/>
    </ligand>
</feature>
<evidence type="ECO:0000313" key="18">
    <source>
        <dbReference type="EMBL" id="PPI88938.1"/>
    </source>
</evidence>
<comment type="subcellular location">
    <subcellularLocation>
        <location evidence="2 15">Cytoplasm</location>
    </subcellularLocation>
</comment>
<dbReference type="AlphaFoldDB" id="A0A2P5T2X8"/>
<dbReference type="Pfam" id="PF14622">
    <property type="entry name" value="Ribonucleas_3_3"/>
    <property type="match status" value="1"/>
</dbReference>
<dbReference type="CDD" id="cd10845">
    <property type="entry name" value="DSRM_RNAse_III_family"/>
    <property type="match status" value="1"/>
</dbReference>
<dbReference type="InterPro" id="IPR000999">
    <property type="entry name" value="RNase_III_dom"/>
</dbReference>
<dbReference type="InterPro" id="IPR014720">
    <property type="entry name" value="dsRBD_dom"/>
</dbReference>
<comment type="similarity">
    <text evidence="3">Belongs to the ribonuclease III family.</text>
</comment>
<evidence type="ECO:0000256" key="15">
    <source>
        <dbReference type="HAMAP-Rule" id="MF_00104"/>
    </source>
</evidence>
<protein>
    <recommendedName>
        <fullName evidence="15">Ribonuclease 3</fullName>
        <ecNumber evidence="15">3.1.26.3</ecNumber>
    </recommendedName>
    <alternativeName>
        <fullName evidence="15">Ribonuclease III</fullName>
        <shortName evidence="15">RNase III</shortName>
    </alternativeName>
</protein>
<keyword evidence="5 15" id="KW-0963">Cytoplasm</keyword>
<keyword evidence="8 15" id="KW-0819">tRNA processing</keyword>
<feature type="active site" evidence="15">
    <location>
        <position position="45"/>
    </location>
</feature>
<keyword evidence="9 15" id="KW-0540">Nuclease</keyword>
<dbReference type="Gene3D" id="3.30.160.20">
    <property type="match status" value="1"/>
</dbReference>
<organism evidence="18 19">
    <name type="scientific">Candidatus Pantoea edessiphila</name>
    <dbReference type="NCBI Taxonomy" id="2044610"/>
    <lineage>
        <taxon>Bacteria</taxon>
        <taxon>Pseudomonadati</taxon>
        <taxon>Pseudomonadota</taxon>
        <taxon>Gammaproteobacteria</taxon>
        <taxon>Enterobacterales</taxon>
        <taxon>Erwiniaceae</taxon>
        <taxon>Pantoea</taxon>
    </lineage>
</organism>
<dbReference type="GO" id="GO:0006397">
    <property type="term" value="P:mRNA processing"/>
    <property type="evidence" value="ECO:0007669"/>
    <property type="project" value="UniProtKB-UniRule"/>
</dbReference>
<comment type="catalytic activity">
    <reaction evidence="1 15">
        <text>Endonucleolytic cleavage to 5'-phosphomonoester.</text>
        <dbReference type="EC" id="3.1.26.3"/>
    </reaction>
</comment>
<dbReference type="SUPFAM" id="SSF69065">
    <property type="entry name" value="RNase III domain-like"/>
    <property type="match status" value="1"/>
</dbReference>
<dbReference type="GO" id="GO:0004525">
    <property type="term" value="F:ribonuclease III activity"/>
    <property type="evidence" value="ECO:0007669"/>
    <property type="project" value="UniProtKB-UniRule"/>
</dbReference>
<dbReference type="EC" id="3.1.26.3" evidence="15"/>
<evidence type="ECO:0000256" key="12">
    <source>
        <dbReference type="ARBA" id="ARBA00022801"/>
    </source>
</evidence>
<proteinExistence type="inferred from homology"/>
<keyword evidence="14 15" id="KW-0694">RNA-binding</keyword>
<keyword evidence="10 15" id="KW-0479">Metal-binding</keyword>
<evidence type="ECO:0000256" key="11">
    <source>
        <dbReference type="ARBA" id="ARBA00022759"/>
    </source>
</evidence>
<dbReference type="GO" id="GO:0019843">
    <property type="term" value="F:rRNA binding"/>
    <property type="evidence" value="ECO:0007669"/>
    <property type="project" value="UniProtKB-KW"/>
</dbReference>
<evidence type="ECO:0000256" key="14">
    <source>
        <dbReference type="ARBA" id="ARBA00022884"/>
    </source>
</evidence>
<keyword evidence="13 15" id="KW-0460">Magnesium</keyword>
<keyword evidence="6 15" id="KW-0698">rRNA processing</keyword>
<dbReference type="RefSeq" id="WP_136132365.1">
    <property type="nucleotide sequence ID" value="NZ_PDKR01000001.1"/>
</dbReference>
<sequence>MNHFLINKLQNKIGYTFIHLELLKQALTHRSANSKHNERLEFLGDSILNYVIANVLYHKFPSINEGDMSRMRATLVRGNTLAEMARKFDLGECLRLGTGELKSGGFRRESILADTVEAIIGGIFLDSNIYTIEKLILSWYQTQLDEISPGDKQKDYKTRLQEFLQSRHLPLPTYLMVMVRGEAHDQEFTIHCQVSGINEPIVGVGFSRRKAEQAAAKQALITLGLK</sequence>
<dbReference type="InterPro" id="IPR036389">
    <property type="entry name" value="RNase_III_sf"/>
</dbReference>
<dbReference type="HAMAP" id="MF_00104">
    <property type="entry name" value="RNase_III"/>
    <property type="match status" value="1"/>
</dbReference>
<evidence type="ECO:0000256" key="8">
    <source>
        <dbReference type="ARBA" id="ARBA00022694"/>
    </source>
</evidence>
<dbReference type="GO" id="GO:0005737">
    <property type="term" value="C:cytoplasm"/>
    <property type="evidence" value="ECO:0007669"/>
    <property type="project" value="UniProtKB-SubCell"/>
</dbReference>
<evidence type="ECO:0000256" key="4">
    <source>
        <dbReference type="ARBA" id="ARBA00011738"/>
    </source>
</evidence>
<dbReference type="CDD" id="cd00593">
    <property type="entry name" value="RIBOc"/>
    <property type="match status" value="1"/>
</dbReference>
<dbReference type="PROSITE" id="PS50142">
    <property type="entry name" value="RNASE_3_2"/>
    <property type="match status" value="1"/>
</dbReference>